<evidence type="ECO:0000313" key="3">
    <source>
        <dbReference type="EMBL" id="GBP76179.1"/>
    </source>
</evidence>
<organism evidence="3 4">
    <name type="scientific">Eumeta variegata</name>
    <name type="common">Bagworm moth</name>
    <name type="synonym">Eumeta japonica</name>
    <dbReference type="NCBI Taxonomy" id="151549"/>
    <lineage>
        <taxon>Eukaryota</taxon>
        <taxon>Metazoa</taxon>
        <taxon>Ecdysozoa</taxon>
        <taxon>Arthropoda</taxon>
        <taxon>Hexapoda</taxon>
        <taxon>Insecta</taxon>
        <taxon>Pterygota</taxon>
        <taxon>Neoptera</taxon>
        <taxon>Endopterygota</taxon>
        <taxon>Lepidoptera</taxon>
        <taxon>Glossata</taxon>
        <taxon>Ditrysia</taxon>
        <taxon>Tineoidea</taxon>
        <taxon>Psychidae</taxon>
        <taxon>Oiketicinae</taxon>
        <taxon>Eumeta</taxon>
    </lineage>
</organism>
<reference evidence="3 4" key="1">
    <citation type="journal article" date="2019" name="Commun. Biol.">
        <title>The bagworm genome reveals a unique fibroin gene that provides high tensile strength.</title>
        <authorList>
            <person name="Kono N."/>
            <person name="Nakamura H."/>
            <person name="Ohtoshi R."/>
            <person name="Tomita M."/>
            <person name="Numata K."/>
            <person name="Arakawa K."/>
        </authorList>
    </citation>
    <scope>NUCLEOTIDE SEQUENCE [LARGE SCALE GENOMIC DNA]</scope>
</reference>
<accession>A0A4C1YNF3</accession>
<keyword evidence="4" id="KW-1185">Reference proteome</keyword>
<dbReference type="Proteomes" id="UP000299102">
    <property type="component" value="Unassembled WGS sequence"/>
</dbReference>
<name>A0A4C1YNF3_EUMVA</name>
<proteinExistence type="predicted"/>
<keyword evidence="2" id="KW-1133">Transmembrane helix</keyword>
<feature type="region of interest" description="Disordered" evidence="1">
    <location>
        <begin position="42"/>
        <end position="103"/>
    </location>
</feature>
<keyword evidence="2" id="KW-0812">Transmembrane</keyword>
<gene>
    <name evidence="3" type="ORF">EVAR_49976_1</name>
</gene>
<protein>
    <submittedName>
        <fullName evidence="3">Uncharacterized protein</fullName>
    </submittedName>
</protein>
<comment type="caution">
    <text evidence="3">The sequence shown here is derived from an EMBL/GenBank/DDBJ whole genome shotgun (WGS) entry which is preliminary data.</text>
</comment>
<feature type="compositionally biased region" description="Basic and acidic residues" evidence="1">
    <location>
        <begin position="70"/>
        <end position="88"/>
    </location>
</feature>
<evidence type="ECO:0000313" key="4">
    <source>
        <dbReference type="Proteomes" id="UP000299102"/>
    </source>
</evidence>
<dbReference type="AlphaFoldDB" id="A0A4C1YNF3"/>
<sequence length="120" mass="13566">MVLIQKPIAEVETDPSWFLACGLLAGILFYAVKILWKLSRKSTRPVTANRGPFDQRTRAGASPRAASTTRDARADGVDDGRCRSGHDRGKSRRKHTEPPDDERHAYRASCRYCHRPVYIK</sequence>
<dbReference type="EMBL" id="BGZK01001279">
    <property type="protein sequence ID" value="GBP76179.1"/>
    <property type="molecule type" value="Genomic_DNA"/>
</dbReference>
<evidence type="ECO:0000256" key="1">
    <source>
        <dbReference type="SAM" id="MobiDB-lite"/>
    </source>
</evidence>
<feature type="transmembrane region" description="Helical" evidence="2">
    <location>
        <begin position="17"/>
        <end position="36"/>
    </location>
</feature>
<evidence type="ECO:0000256" key="2">
    <source>
        <dbReference type="SAM" id="Phobius"/>
    </source>
</evidence>
<keyword evidence="2" id="KW-0472">Membrane</keyword>